<protein>
    <submittedName>
        <fullName evidence="2">HET-domain-containing protein</fullName>
    </submittedName>
</protein>
<sequence>MRLLNTTTLRFEHVPDSELDLDKNQYAILSHRWFDDEDEVSYEDLLHSSSREISSKRGYAKIKGFCKLASEANCRYGWIDTCCINKGNSSELSEAINSMYLWYSYSKICIAYLGDVPRKKVEDSEWFDRGWTLQELIAPKEVSFFDQNWKTLGTKSNLLAELTRKTRIPQAILNHTAELSTCSVAQRFSWAATRITKRVEDRAYSLMGLFEINMPMIYGERENAFIRLQQQIIQKSKDESIFAWTMGEQIAASKTYSGLYAPSPSVYINCSNMVQTPGSMGFSENNGDLSLQLRILPNSPGTFRAVLHCAEAENRVFIVLTRLSNKHEYVRVRDPANISQGTIPESTDFLKRQEIRVPVSPNEAPIPIFFGFWLRTLQPVGYDQFRITILSNCESPERDYICQQHFNQGNTGIVCLEPKPSSDSSKLSPIRWIKFGFDEEYNPMLWLAGDYQLEEEVIETRDSFKRAIASKSSKVRTEEHKEAMKQGLLREAPGVLVSYVETRRWKDTPMTLRVDRHRGVHELKIKGLGLKISVQLQSYPISSTWARQQPNDDGTPSQTMWGWVVDVTEVPLPKDLFIQDMCISLTCFPCIALGTVYRFSQSAWTGKVEQAVDLAEAEKPINSERVVEEPEVATVS</sequence>
<dbReference type="PANTHER" id="PTHR10622:SF10">
    <property type="entry name" value="HET DOMAIN-CONTAINING PROTEIN"/>
    <property type="match status" value="1"/>
</dbReference>
<dbReference type="Pfam" id="PF06985">
    <property type="entry name" value="HET"/>
    <property type="match status" value="1"/>
</dbReference>
<accession>A0A2J6QSS5</accession>
<evidence type="ECO:0000313" key="3">
    <source>
        <dbReference type="Proteomes" id="UP000235786"/>
    </source>
</evidence>
<feature type="domain" description="Heterokaryon incompatibility" evidence="1">
    <location>
        <begin position="26"/>
        <end position="115"/>
    </location>
</feature>
<keyword evidence="3" id="KW-1185">Reference proteome</keyword>
<name>A0A2J6QSS5_HYAVF</name>
<evidence type="ECO:0000313" key="2">
    <source>
        <dbReference type="EMBL" id="PMD29311.1"/>
    </source>
</evidence>
<organism evidence="2 3">
    <name type="scientific">Hyaloscypha variabilis (strain UAMH 11265 / GT02V1 / F)</name>
    <name type="common">Meliniomyces variabilis</name>
    <dbReference type="NCBI Taxonomy" id="1149755"/>
    <lineage>
        <taxon>Eukaryota</taxon>
        <taxon>Fungi</taxon>
        <taxon>Dikarya</taxon>
        <taxon>Ascomycota</taxon>
        <taxon>Pezizomycotina</taxon>
        <taxon>Leotiomycetes</taxon>
        <taxon>Helotiales</taxon>
        <taxon>Hyaloscyphaceae</taxon>
        <taxon>Hyaloscypha</taxon>
        <taxon>Hyaloscypha variabilis</taxon>
    </lineage>
</organism>
<reference evidence="2 3" key="1">
    <citation type="submission" date="2016-04" db="EMBL/GenBank/DDBJ databases">
        <title>A degradative enzymes factory behind the ericoid mycorrhizal symbiosis.</title>
        <authorList>
            <consortium name="DOE Joint Genome Institute"/>
            <person name="Martino E."/>
            <person name="Morin E."/>
            <person name="Grelet G."/>
            <person name="Kuo A."/>
            <person name="Kohler A."/>
            <person name="Daghino S."/>
            <person name="Barry K."/>
            <person name="Choi C."/>
            <person name="Cichocki N."/>
            <person name="Clum A."/>
            <person name="Copeland A."/>
            <person name="Hainaut M."/>
            <person name="Haridas S."/>
            <person name="Labutti K."/>
            <person name="Lindquist E."/>
            <person name="Lipzen A."/>
            <person name="Khouja H.-R."/>
            <person name="Murat C."/>
            <person name="Ohm R."/>
            <person name="Olson A."/>
            <person name="Spatafora J."/>
            <person name="Veneault-Fourrey C."/>
            <person name="Henrissat B."/>
            <person name="Grigoriev I."/>
            <person name="Martin F."/>
            <person name="Perotto S."/>
        </authorList>
    </citation>
    <scope>NUCLEOTIDE SEQUENCE [LARGE SCALE GENOMIC DNA]</scope>
    <source>
        <strain evidence="2 3">F</strain>
    </source>
</reference>
<dbReference type="EMBL" id="KZ613975">
    <property type="protein sequence ID" value="PMD29311.1"/>
    <property type="molecule type" value="Genomic_DNA"/>
</dbReference>
<dbReference type="Proteomes" id="UP000235786">
    <property type="component" value="Unassembled WGS sequence"/>
</dbReference>
<gene>
    <name evidence="2" type="ORF">L207DRAFT_642469</name>
</gene>
<dbReference type="OrthoDB" id="674604at2759"/>
<proteinExistence type="predicted"/>
<evidence type="ECO:0000259" key="1">
    <source>
        <dbReference type="Pfam" id="PF06985"/>
    </source>
</evidence>
<dbReference type="PANTHER" id="PTHR10622">
    <property type="entry name" value="HET DOMAIN-CONTAINING PROTEIN"/>
    <property type="match status" value="1"/>
</dbReference>
<dbReference type="AlphaFoldDB" id="A0A2J6QSS5"/>
<dbReference type="InterPro" id="IPR010730">
    <property type="entry name" value="HET"/>
</dbReference>